<organism evidence="1 2">
    <name type="scientific">Altericroceibacterium indicum</name>
    <dbReference type="NCBI Taxonomy" id="374177"/>
    <lineage>
        <taxon>Bacteria</taxon>
        <taxon>Pseudomonadati</taxon>
        <taxon>Pseudomonadota</taxon>
        <taxon>Alphaproteobacteria</taxon>
        <taxon>Sphingomonadales</taxon>
        <taxon>Erythrobacteraceae</taxon>
        <taxon>Altericroceibacterium</taxon>
    </lineage>
</organism>
<protein>
    <submittedName>
        <fullName evidence="1">Multidrug transporter</fullName>
    </submittedName>
</protein>
<dbReference type="AlphaFoldDB" id="A0A845AAF6"/>
<name>A0A845AAF6_9SPHN</name>
<accession>A0A845AAF6</accession>
<dbReference type="Proteomes" id="UP000460561">
    <property type="component" value="Unassembled WGS sequence"/>
</dbReference>
<dbReference type="EMBL" id="WTYQ01000003">
    <property type="protein sequence ID" value="MXP26243.1"/>
    <property type="molecule type" value="Genomic_DNA"/>
</dbReference>
<comment type="caution">
    <text evidence="1">The sequence shown here is derived from an EMBL/GenBank/DDBJ whole genome shotgun (WGS) entry which is preliminary data.</text>
</comment>
<reference evidence="1 2" key="1">
    <citation type="submission" date="2019-12" db="EMBL/GenBank/DDBJ databases">
        <title>Genomic-based taxomic classification of the family Erythrobacteraceae.</title>
        <authorList>
            <person name="Xu L."/>
        </authorList>
    </citation>
    <scope>NUCLEOTIDE SEQUENCE [LARGE SCALE GENOMIC DNA]</scope>
    <source>
        <strain evidence="1 2">DSM 18604</strain>
    </source>
</reference>
<dbReference type="RefSeq" id="WP_160739444.1">
    <property type="nucleotide sequence ID" value="NZ_WTYQ01000003.1"/>
</dbReference>
<keyword evidence="2" id="KW-1185">Reference proteome</keyword>
<dbReference type="InterPro" id="IPR010836">
    <property type="entry name" value="SapC"/>
</dbReference>
<proteinExistence type="predicted"/>
<dbReference type="Pfam" id="PF07277">
    <property type="entry name" value="SapC"/>
    <property type="match status" value="1"/>
</dbReference>
<sequence length="225" mass="25147">MELLDKQKHADLRIQQPSWRNDHFRQIMVNEFSAAASVCPIFLTKNPETGDFYAGALFGFTANENLLAEQPEIAGAFQPLDLAREAFYITGENISIDPEHSRFSETAGEPLFESDGEPSDVLRKIQRVLGQMNIGMAETERFIAALLADSLVEPLDISLRFDDGETVNLQGLYTVSLDRLHELDDAQVLALFRAGHLQLIYTMAASLKQVNILAHRRNMRLTAAA</sequence>
<dbReference type="OrthoDB" id="8888710at2"/>
<evidence type="ECO:0000313" key="1">
    <source>
        <dbReference type="EMBL" id="MXP26243.1"/>
    </source>
</evidence>
<gene>
    <name evidence="1" type="ORF">GRI39_09365</name>
</gene>
<evidence type="ECO:0000313" key="2">
    <source>
        <dbReference type="Proteomes" id="UP000460561"/>
    </source>
</evidence>